<dbReference type="EMBL" id="OCST01000005">
    <property type="protein sequence ID" value="SOE72745.1"/>
    <property type="molecule type" value="Genomic_DNA"/>
</dbReference>
<accession>A0A2C9A174</accession>
<comment type="cofactor">
    <cofactor evidence="6">
        <name>Zn(2+)</name>
        <dbReference type="ChEBI" id="CHEBI:29105"/>
    </cofactor>
    <text evidence="6">Binds 1 zinc ion per subunit.</text>
</comment>
<evidence type="ECO:0000256" key="6">
    <source>
        <dbReference type="RuleBase" id="RU003983"/>
    </source>
</evidence>
<keyword evidence="10" id="KW-1185">Reference proteome</keyword>
<reference evidence="9 10" key="1">
    <citation type="submission" date="2017-09" db="EMBL/GenBank/DDBJ databases">
        <authorList>
            <person name="Ehlers B."/>
            <person name="Leendertz F.H."/>
        </authorList>
    </citation>
    <scope>NUCLEOTIDE SEQUENCE [LARGE SCALE GENOMIC DNA]</scope>
    <source>
        <strain evidence="9 10">CGMCC 1.05381</strain>
    </source>
</reference>
<keyword evidence="1 6" id="KW-0645">Protease</keyword>
<dbReference type="GO" id="GO:0006508">
    <property type="term" value="P:proteolysis"/>
    <property type="evidence" value="ECO:0007669"/>
    <property type="project" value="UniProtKB-KW"/>
</dbReference>
<feature type="transmembrane region" description="Helical" evidence="7">
    <location>
        <begin position="33"/>
        <end position="55"/>
    </location>
</feature>
<feature type="domain" description="Peptidase M48" evidence="8">
    <location>
        <begin position="134"/>
        <end position="190"/>
    </location>
</feature>
<evidence type="ECO:0000313" key="9">
    <source>
        <dbReference type="EMBL" id="SOE72745.1"/>
    </source>
</evidence>
<dbReference type="GO" id="GO:0046872">
    <property type="term" value="F:metal ion binding"/>
    <property type="evidence" value="ECO:0007669"/>
    <property type="project" value="UniProtKB-KW"/>
</dbReference>
<keyword evidence="2" id="KW-0479">Metal-binding</keyword>
<gene>
    <name evidence="9" type="ORF">SAMN06296378_2602</name>
</gene>
<keyword evidence="4 6" id="KW-0862">Zinc</keyword>
<evidence type="ECO:0000256" key="5">
    <source>
        <dbReference type="ARBA" id="ARBA00023049"/>
    </source>
</evidence>
<evidence type="ECO:0000256" key="1">
    <source>
        <dbReference type="ARBA" id="ARBA00022670"/>
    </source>
</evidence>
<evidence type="ECO:0000256" key="4">
    <source>
        <dbReference type="ARBA" id="ARBA00022833"/>
    </source>
</evidence>
<dbReference type="Gene3D" id="3.30.2010.10">
    <property type="entry name" value="Metalloproteases ('zincins'), catalytic domain"/>
    <property type="match status" value="1"/>
</dbReference>
<feature type="transmembrane region" description="Helical" evidence="7">
    <location>
        <begin position="85"/>
        <end position="108"/>
    </location>
</feature>
<dbReference type="RefSeq" id="WP_097061656.1">
    <property type="nucleotide sequence ID" value="NZ_BMLC01000004.1"/>
</dbReference>
<dbReference type="CDD" id="cd07326">
    <property type="entry name" value="M56_BlaR1_MecR1_like"/>
    <property type="match status" value="1"/>
</dbReference>
<dbReference type="AlphaFoldDB" id="A0A2C9A174"/>
<dbReference type="PANTHER" id="PTHR34978:SF3">
    <property type="entry name" value="SLR0241 PROTEIN"/>
    <property type="match status" value="1"/>
</dbReference>
<comment type="similarity">
    <text evidence="6">Belongs to the peptidase M48 family.</text>
</comment>
<evidence type="ECO:0000256" key="2">
    <source>
        <dbReference type="ARBA" id="ARBA00022723"/>
    </source>
</evidence>
<dbReference type="InterPro" id="IPR001915">
    <property type="entry name" value="Peptidase_M48"/>
</dbReference>
<dbReference type="PANTHER" id="PTHR34978">
    <property type="entry name" value="POSSIBLE SENSOR-TRANSDUCER PROTEIN BLAR"/>
    <property type="match status" value="1"/>
</dbReference>
<proteinExistence type="inferred from homology"/>
<keyword evidence="3 6" id="KW-0378">Hydrolase</keyword>
<evidence type="ECO:0000259" key="8">
    <source>
        <dbReference type="Pfam" id="PF01435"/>
    </source>
</evidence>
<protein>
    <submittedName>
        <fullName evidence="9">Peptidase family M48</fullName>
    </submittedName>
</protein>
<sequence length="307" mass="32397">MIAPLALAALAIALAWPIPLLLARATWPARAPAAALLLWQSIAIAGGLSMIGALLTFGLAPFGDNLVSGAIGLATRGVLEVSLPHALALAGAALFAFHLLLNFTLTIVRSERQRRRHAQLLFLLSSPLPSGSRMLDSPAPVAYCLPGAVTSVTVVSAGLVELLDDDEMTAVIEHEKAHVTQRHDVVLIAFRAWYASLPWFPIAFRAQREVGLLIEMLADDRARRVVPDSVLARAIVLVGAERGSEPVTASLPDWGDAASIDQLRNRLARLDTRPLSDAAEAAVVVAAVALLTVPTVLLFAPGAAALL</sequence>
<evidence type="ECO:0000256" key="7">
    <source>
        <dbReference type="SAM" id="Phobius"/>
    </source>
</evidence>
<evidence type="ECO:0000313" key="10">
    <source>
        <dbReference type="Proteomes" id="UP000219440"/>
    </source>
</evidence>
<dbReference type="GO" id="GO:0004222">
    <property type="term" value="F:metalloendopeptidase activity"/>
    <property type="evidence" value="ECO:0007669"/>
    <property type="project" value="InterPro"/>
</dbReference>
<keyword evidence="7" id="KW-0812">Transmembrane</keyword>
<dbReference type="OrthoDB" id="9785340at2"/>
<keyword evidence="5 6" id="KW-0482">Metalloprotease</keyword>
<name>A0A2C9A174_9MICO</name>
<dbReference type="InterPro" id="IPR052173">
    <property type="entry name" value="Beta-lactam_resp_regulator"/>
</dbReference>
<evidence type="ECO:0000256" key="3">
    <source>
        <dbReference type="ARBA" id="ARBA00022801"/>
    </source>
</evidence>
<dbReference type="Proteomes" id="UP000219440">
    <property type="component" value="Unassembled WGS sequence"/>
</dbReference>
<organism evidence="9 10">
    <name type="scientific">Salinibacterium xinjiangense</name>
    <dbReference type="NCBI Taxonomy" id="386302"/>
    <lineage>
        <taxon>Bacteria</taxon>
        <taxon>Bacillati</taxon>
        <taxon>Actinomycetota</taxon>
        <taxon>Actinomycetes</taxon>
        <taxon>Micrococcales</taxon>
        <taxon>Microbacteriaceae</taxon>
        <taxon>Salinibacterium</taxon>
    </lineage>
</organism>
<dbReference type="Pfam" id="PF01435">
    <property type="entry name" value="Peptidase_M48"/>
    <property type="match status" value="1"/>
</dbReference>
<keyword evidence="7" id="KW-1133">Transmembrane helix</keyword>
<feature type="transmembrane region" description="Helical" evidence="7">
    <location>
        <begin position="278"/>
        <end position="300"/>
    </location>
</feature>
<keyword evidence="7" id="KW-0472">Membrane</keyword>